<dbReference type="Proteomes" id="UP000681414">
    <property type="component" value="Unassembled WGS sequence"/>
</dbReference>
<comment type="caution">
    <text evidence="2">The sequence shown here is derived from an EMBL/GenBank/DDBJ whole genome shotgun (WGS) entry which is preliminary data.</text>
</comment>
<evidence type="ECO:0000313" key="3">
    <source>
        <dbReference type="Proteomes" id="UP000681414"/>
    </source>
</evidence>
<name>A0A942TIZ1_9BACI</name>
<dbReference type="EMBL" id="JAGYPG010000004">
    <property type="protein sequence ID" value="MBS4197487.1"/>
    <property type="molecule type" value="Genomic_DNA"/>
</dbReference>
<evidence type="ECO:0000256" key="1">
    <source>
        <dbReference type="SAM" id="Phobius"/>
    </source>
</evidence>
<dbReference type="RefSeq" id="WP_213126711.1">
    <property type="nucleotide sequence ID" value="NZ_JAGYPG010000004.1"/>
</dbReference>
<sequence>MDLWVTLCLFGVLASVAFFLIYFITAGMDMDSIKRVDKAPPNNFD</sequence>
<dbReference type="AlphaFoldDB" id="A0A942TIZ1"/>
<keyword evidence="1" id="KW-0472">Membrane</keyword>
<keyword evidence="3" id="KW-1185">Reference proteome</keyword>
<feature type="transmembrane region" description="Helical" evidence="1">
    <location>
        <begin position="6"/>
        <end position="25"/>
    </location>
</feature>
<keyword evidence="1" id="KW-0812">Transmembrane</keyword>
<reference evidence="2 3" key="1">
    <citation type="submission" date="2021-05" db="EMBL/GenBank/DDBJ databases">
        <title>Novel Bacillus species.</title>
        <authorList>
            <person name="Liu G."/>
        </authorList>
    </citation>
    <scope>NUCLEOTIDE SEQUENCE [LARGE SCALE GENOMIC DNA]</scope>
    <source>
        <strain evidence="3">FJAT-49780</strain>
    </source>
</reference>
<protein>
    <submittedName>
        <fullName evidence="2">Uncharacterized protein</fullName>
    </submittedName>
</protein>
<accession>A0A942TIZ1</accession>
<proteinExistence type="predicted"/>
<gene>
    <name evidence="2" type="ORF">KHA97_20800</name>
</gene>
<keyword evidence="1" id="KW-1133">Transmembrane helix</keyword>
<evidence type="ECO:0000313" key="2">
    <source>
        <dbReference type="EMBL" id="MBS4197487.1"/>
    </source>
</evidence>
<organism evidence="2 3">
    <name type="scientific">Lederbergia citri</name>
    <dbReference type="NCBI Taxonomy" id="2833580"/>
    <lineage>
        <taxon>Bacteria</taxon>
        <taxon>Bacillati</taxon>
        <taxon>Bacillota</taxon>
        <taxon>Bacilli</taxon>
        <taxon>Bacillales</taxon>
        <taxon>Bacillaceae</taxon>
        <taxon>Lederbergia</taxon>
    </lineage>
</organism>